<feature type="domain" description="Fatty acid desaturase" evidence="13">
    <location>
        <begin position="139"/>
        <end position="358"/>
    </location>
</feature>
<comment type="subcellular location">
    <subcellularLocation>
        <location evidence="1">Cell inner membrane</location>
        <topology evidence="1">Multi-pass membrane protein</topology>
    </subcellularLocation>
</comment>
<evidence type="ECO:0000256" key="2">
    <source>
        <dbReference type="ARBA" id="ARBA00010823"/>
    </source>
</evidence>
<proteinExistence type="inferred from homology"/>
<dbReference type="InterPro" id="IPR005804">
    <property type="entry name" value="FA_desaturase_dom"/>
</dbReference>
<evidence type="ECO:0000256" key="12">
    <source>
        <dbReference type="SAM" id="Phobius"/>
    </source>
</evidence>
<keyword evidence="9" id="KW-0408">Iron</keyword>
<name>A0A1I0T876_9NOCA</name>
<evidence type="ECO:0000256" key="7">
    <source>
        <dbReference type="ARBA" id="ARBA00022989"/>
    </source>
</evidence>
<evidence type="ECO:0000259" key="13">
    <source>
        <dbReference type="Pfam" id="PF00487"/>
    </source>
</evidence>
<keyword evidence="10 14" id="KW-0503">Monooxygenase</keyword>
<gene>
    <name evidence="14" type="ORF">SAMN05444374_104291</name>
</gene>
<dbReference type="RefSeq" id="WP_068362538.1">
    <property type="nucleotide sequence ID" value="NZ_FOJN01000004.1"/>
</dbReference>
<feature type="transmembrane region" description="Helical" evidence="12">
    <location>
        <begin position="94"/>
        <end position="117"/>
    </location>
</feature>
<keyword evidence="4" id="KW-0997">Cell inner membrane</keyword>
<accession>A0A1I0T876</accession>
<keyword evidence="6" id="KW-0479">Metal-binding</keyword>
<organism evidence="14 15">
    <name type="scientific">Rhodococcoides kroppenstedtii</name>
    <dbReference type="NCBI Taxonomy" id="293050"/>
    <lineage>
        <taxon>Bacteria</taxon>
        <taxon>Bacillati</taxon>
        <taxon>Actinomycetota</taxon>
        <taxon>Actinomycetes</taxon>
        <taxon>Mycobacteriales</taxon>
        <taxon>Nocardiaceae</taxon>
        <taxon>Rhodococcoides</taxon>
    </lineage>
</organism>
<feature type="transmembrane region" description="Helical" evidence="12">
    <location>
        <begin position="22"/>
        <end position="48"/>
    </location>
</feature>
<dbReference type="Proteomes" id="UP000182054">
    <property type="component" value="Unassembled WGS sequence"/>
</dbReference>
<evidence type="ECO:0000256" key="1">
    <source>
        <dbReference type="ARBA" id="ARBA00004429"/>
    </source>
</evidence>
<feature type="transmembrane region" description="Helical" evidence="12">
    <location>
        <begin position="54"/>
        <end position="74"/>
    </location>
</feature>
<dbReference type="GO" id="GO:0046872">
    <property type="term" value="F:metal ion binding"/>
    <property type="evidence" value="ECO:0007669"/>
    <property type="project" value="UniProtKB-KW"/>
</dbReference>
<evidence type="ECO:0000256" key="5">
    <source>
        <dbReference type="ARBA" id="ARBA00022692"/>
    </source>
</evidence>
<keyword evidence="11 12" id="KW-0472">Membrane</keyword>
<feature type="transmembrane region" description="Helical" evidence="12">
    <location>
        <begin position="246"/>
        <end position="264"/>
    </location>
</feature>
<sequence length="407" mass="46726">MTEVHQRSVSPKTGEWRDLNRYYWPWALIAPMLPAIAVGLVYGLQWWAPDVSQIAWWSGPIFLYVIVPIADRLVVPFDENPPEDLVEALEADFWYRGCVYAYIPMQFFGVIFSSYLLTADSLTWLGLEDGLPLVSKIGLALTVGLVGGIGINTAHELGHKRVDYERWLSRIVLSQTFYGHFYVEHNRGHHVRVATPEDPASSRLGETLWRFYPRSIVGGFRSSWTLEKERLAREGKRTFSWSNQNLTAWLMSAVLWAALCAIFGPDLLPFLVLQAVYGISLLESVNYLEHYGLLRRTKENGRYERCTPEHSWNSDYAVSDIFLYHLQRHSDHHANPTRRYQVLRSMPESPQLPAGYAPLILVAYFPPLWRALMDRRVVAHYDGDVTRASIQPGKREKYLRAFPPAGT</sequence>
<keyword evidence="7 12" id="KW-1133">Transmembrane helix</keyword>
<evidence type="ECO:0000313" key="15">
    <source>
        <dbReference type="Proteomes" id="UP000182054"/>
    </source>
</evidence>
<keyword evidence="5 12" id="KW-0812">Transmembrane</keyword>
<reference evidence="14 15" key="1">
    <citation type="submission" date="2016-10" db="EMBL/GenBank/DDBJ databases">
        <authorList>
            <person name="de Groot N.N."/>
        </authorList>
    </citation>
    <scope>NUCLEOTIDE SEQUENCE [LARGE SCALE GENOMIC DNA]</scope>
    <source>
        <strain evidence="14 15">DSM 44908</strain>
    </source>
</reference>
<keyword evidence="3" id="KW-1003">Cell membrane</keyword>
<dbReference type="GO" id="GO:0004497">
    <property type="term" value="F:monooxygenase activity"/>
    <property type="evidence" value="ECO:0007669"/>
    <property type="project" value="UniProtKB-KW"/>
</dbReference>
<evidence type="ECO:0000256" key="10">
    <source>
        <dbReference type="ARBA" id="ARBA00023033"/>
    </source>
</evidence>
<evidence type="ECO:0000256" key="4">
    <source>
        <dbReference type="ARBA" id="ARBA00022519"/>
    </source>
</evidence>
<evidence type="ECO:0000256" key="9">
    <source>
        <dbReference type="ARBA" id="ARBA00023004"/>
    </source>
</evidence>
<feature type="transmembrane region" description="Helical" evidence="12">
    <location>
        <begin position="137"/>
        <end position="154"/>
    </location>
</feature>
<dbReference type="AlphaFoldDB" id="A0A1I0T876"/>
<keyword evidence="8" id="KW-0560">Oxidoreductase</keyword>
<dbReference type="CDD" id="cd03512">
    <property type="entry name" value="Alkane-hydroxylase"/>
    <property type="match status" value="1"/>
</dbReference>
<dbReference type="PANTHER" id="PTHR38674:SF1">
    <property type="entry name" value="ALKANE 1-MONOOXYGENASE 1"/>
    <property type="match status" value="1"/>
</dbReference>
<dbReference type="Pfam" id="PF00487">
    <property type="entry name" value="FA_desaturase"/>
    <property type="match status" value="1"/>
</dbReference>
<comment type="similarity">
    <text evidence="2">Belongs to the fatty acid desaturase type 1 family. AlkB subfamily.</text>
</comment>
<protein>
    <submittedName>
        <fullName evidence="14">Alkane 1-monooxygenase</fullName>
    </submittedName>
</protein>
<dbReference type="GO" id="GO:0006629">
    <property type="term" value="P:lipid metabolic process"/>
    <property type="evidence" value="ECO:0007669"/>
    <property type="project" value="InterPro"/>
</dbReference>
<evidence type="ECO:0000256" key="8">
    <source>
        <dbReference type="ARBA" id="ARBA00023002"/>
    </source>
</evidence>
<dbReference type="GeneID" id="85485440"/>
<dbReference type="InterPro" id="IPR033885">
    <property type="entry name" value="AlkB/XylM"/>
</dbReference>
<dbReference type="EMBL" id="FOJN01000004">
    <property type="protein sequence ID" value="SFA47930.1"/>
    <property type="molecule type" value="Genomic_DNA"/>
</dbReference>
<evidence type="ECO:0000256" key="3">
    <source>
        <dbReference type="ARBA" id="ARBA00022475"/>
    </source>
</evidence>
<evidence type="ECO:0000256" key="11">
    <source>
        <dbReference type="ARBA" id="ARBA00023136"/>
    </source>
</evidence>
<dbReference type="GO" id="GO:0005886">
    <property type="term" value="C:plasma membrane"/>
    <property type="evidence" value="ECO:0007669"/>
    <property type="project" value="UniProtKB-SubCell"/>
</dbReference>
<evidence type="ECO:0000313" key="14">
    <source>
        <dbReference type="EMBL" id="SFA47930.1"/>
    </source>
</evidence>
<evidence type="ECO:0000256" key="6">
    <source>
        <dbReference type="ARBA" id="ARBA00022723"/>
    </source>
</evidence>
<dbReference type="PANTHER" id="PTHR38674">
    <property type="entry name" value="ALKANE 1-MONOOXYGENASE 1"/>
    <property type="match status" value="1"/>
</dbReference>